<feature type="compositionally biased region" description="Low complexity" evidence="5">
    <location>
        <begin position="325"/>
        <end position="338"/>
    </location>
</feature>
<accession>A0A4Q1JYX4</accession>
<dbReference type="Proteomes" id="UP000289784">
    <property type="component" value="Unassembled WGS sequence"/>
</dbReference>
<evidence type="ECO:0000256" key="5">
    <source>
        <dbReference type="SAM" id="MobiDB-lite"/>
    </source>
</evidence>
<evidence type="ECO:0000256" key="2">
    <source>
        <dbReference type="ARBA" id="ARBA00022692"/>
    </source>
</evidence>
<name>A0A4Q1JYX4_9GAMM</name>
<dbReference type="SUPFAM" id="SSF54427">
    <property type="entry name" value="NTF2-like"/>
    <property type="match status" value="1"/>
</dbReference>
<comment type="caution">
    <text evidence="8">The sequence shown here is derived from an EMBL/GenBank/DDBJ whole genome shotgun (WGS) entry which is preliminary data.</text>
</comment>
<comment type="subcellular location">
    <subcellularLocation>
        <location evidence="1">Membrane</location>
        <topology evidence="1">Single-pass membrane protein</topology>
    </subcellularLocation>
</comment>
<dbReference type="OrthoDB" id="9816242at2"/>
<feature type="domain" description="Bacterial virulence protein VirB8" evidence="7">
    <location>
        <begin position="20"/>
        <end position="239"/>
    </location>
</feature>
<keyword evidence="4 6" id="KW-0472">Membrane</keyword>
<feature type="region of interest" description="Disordered" evidence="5">
    <location>
        <begin position="264"/>
        <end position="338"/>
    </location>
</feature>
<protein>
    <submittedName>
        <fullName evidence="8">Type IV secretion system protein</fullName>
    </submittedName>
</protein>
<evidence type="ECO:0000256" key="6">
    <source>
        <dbReference type="SAM" id="Phobius"/>
    </source>
</evidence>
<dbReference type="AlphaFoldDB" id="A0A4Q1JYX4"/>
<dbReference type="EMBL" id="SAWZ01000001">
    <property type="protein sequence ID" value="RXR08520.1"/>
    <property type="molecule type" value="Genomic_DNA"/>
</dbReference>
<dbReference type="Gene3D" id="3.10.450.230">
    <property type="entry name" value="VirB8 protein"/>
    <property type="match status" value="1"/>
</dbReference>
<evidence type="ECO:0000259" key="7">
    <source>
        <dbReference type="Pfam" id="PF04335"/>
    </source>
</evidence>
<dbReference type="GO" id="GO:0016020">
    <property type="term" value="C:membrane"/>
    <property type="evidence" value="ECO:0007669"/>
    <property type="project" value="UniProtKB-SubCell"/>
</dbReference>
<organism evidence="8 9">
    <name type="scientific">Pseudoxanthomonas composti</name>
    <dbReference type="NCBI Taxonomy" id="2137479"/>
    <lineage>
        <taxon>Bacteria</taxon>
        <taxon>Pseudomonadati</taxon>
        <taxon>Pseudomonadota</taxon>
        <taxon>Gammaproteobacteria</taxon>
        <taxon>Lysobacterales</taxon>
        <taxon>Lysobacteraceae</taxon>
        <taxon>Pseudoxanthomonas</taxon>
    </lineage>
</organism>
<dbReference type="RefSeq" id="WP_129469410.1">
    <property type="nucleotide sequence ID" value="NZ_SAWZ01000001.1"/>
</dbReference>
<evidence type="ECO:0000256" key="3">
    <source>
        <dbReference type="ARBA" id="ARBA00022989"/>
    </source>
</evidence>
<evidence type="ECO:0000313" key="8">
    <source>
        <dbReference type="EMBL" id="RXR08520.1"/>
    </source>
</evidence>
<sequence>MQRKKKDDSQPGVQAAVSKAVNYEISIADLAKRSEKRAWIVAGCSMVVSIILAGGYFFVLPLKEKVPFLVMADPFSGTATVARLQGDFANNSITTSEALNRSNVTHFVTARESYDVALMQLDYWKTVYTMATPEVASGYTALHSRNNPESPYATFGSTKAIRVKILSIVFDSDGKGKTPRGATVRFQRSLYDKTNGSSRFIDNKIATLTFKYDPNLKMSESDRVANPLGFRVTGYRVDSDFAETPALATDAAFSRVAQPAAGAAAAPAPSPAGPDAANQSLMPTPDLPAEMQGQPAPMPQAGQVPTAAPTPATQGVAPVPRQGVPPTQATPPTTSPQR</sequence>
<evidence type="ECO:0000313" key="9">
    <source>
        <dbReference type="Proteomes" id="UP000289784"/>
    </source>
</evidence>
<dbReference type="InterPro" id="IPR007430">
    <property type="entry name" value="VirB8"/>
</dbReference>
<keyword evidence="3 6" id="KW-1133">Transmembrane helix</keyword>
<feature type="transmembrane region" description="Helical" evidence="6">
    <location>
        <begin position="38"/>
        <end position="59"/>
    </location>
</feature>
<keyword evidence="9" id="KW-1185">Reference proteome</keyword>
<proteinExistence type="predicted"/>
<evidence type="ECO:0000256" key="1">
    <source>
        <dbReference type="ARBA" id="ARBA00004167"/>
    </source>
</evidence>
<keyword evidence="2 6" id="KW-0812">Transmembrane</keyword>
<gene>
    <name evidence="8" type="ORF">EPA99_01475</name>
</gene>
<dbReference type="CDD" id="cd16424">
    <property type="entry name" value="VirB8"/>
    <property type="match status" value="1"/>
</dbReference>
<feature type="compositionally biased region" description="Low complexity" evidence="5">
    <location>
        <begin position="288"/>
        <end position="303"/>
    </location>
</feature>
<dbReference type="InterPro" id="IPR032710">
    <property type="entry name" value="NTF2-like_dom_sf"/>
</dbReference>
<feature type="compositionally biased region" description="Low complexity" evidence="5">
    <location>
        <begin position="264"/>
        <end position="277"/>
    </location>
</feature>
<dbReference type="Pfam" id="PF04335">
    <property type="entry name" value="VirB8"/>
    <property type="match status" value="1"/>
</dbReference>
<evidence type="ECO:0000256" key="4">
    <source>
        <dbReference type="ARBA" id="ARBA00023136"/>
    </source>
</evidence>
<reference evidence="8 9" key="1">
    <citation type="submission" date="2019-01" db="EMBL/GenBank/DDBJ databases">
        <title>Pseudoxanthomonas composti sp. nov., isolated from compost.</title>
        <authorList>
            <person name="Yang G."/>
        </authorList>
    </citation>
    <scope>NUCLEOTIDE SEQUENCE [LARGE SCALE GENOMIC DNA]</scope>
    <source>
        <strain evidence="8 9">GSS15</strain>
    </source>
</reference>